<keyword evidence="6 8" id="KW-1133">Transmembrane helix</keyword>
<comment type="similarity">
    <text evidence="2 8">Belongs to the NiCoT transporter (TC 2.A.52) family.</text>
</comment>
<reference evidence="9 10" key="1">
    <citation type="submission" date="2018-05" db="EMBL/GenBank/DDBJ databases">
        <title>Reference genomes for bee gut microbiota database.</title>
        <authorList>
            <person name="Ellegaard K.M."/>
        </authorList>
    </citation>
    <scope>NUCLEOTIDE SEQUENCE [LARGE SCALE GENOMIC DNA]</scope>
    <source>
        <strain evidence="9 10">ESL0284</strain>
    </source>
</reference>
<keyword evidence="4" id="KW-0533">Nickel</keyword>
<dbReference type="GO" id="GO:0005886">
    <property type="term" value="C:plasma membrane"/>
    <property type="evidence" value="ECO:0007669"/>
    <property type="project" value="UniProtKB-SubCell"/>
</dbReference>
<accession>A0A318N2F9</accession>
<evidence type="ECO:0000256" key="3">
    <source>
        <dbReference type="ARBA" id="ARBA00022448"/>
    </source>
</evidence>
<feature type="transmembrane region" description="Helical" evidence="8">
    <location>
        <begin position="123"/>
        <end position="149"/>
    </location>
</feature>
<evidence type="ECO:0000256" key="7">
    <source>
        <dbReference type="ARBA" id="ARBA00023136"/>
    </source>
</evidence>
<comment type="subcellular location">
    <subcellularLocation>
        <location evidence="8">Cell membrane</location>
        <topology evidence="8">Multi-pass membrane protein</topology>
    </subcellularLocation>
    <subcellularLocation>
        <location evidence="1">Endomembrane system</location>
        <topology evidence="1">Multi-pass membrane protein</topology>
    </subcellularLocation>
</comment>
<sequence>MYISRILMRISPKRPIKSVISIYFFLILANTLAWIWALKSFYQSPLLLNTAFLAWVFGLRHAVDADHIAAIDNVVRQFTQHKKPSLATGLWFALGHSSIVILFCLLVAVFANRFKTQIDEFQLIGGTLATLVSGSFLLIIAFINFFIFLKIWKIFKDFRANKSYSIEDMDNILASRGFLSRILKPAFRMVSKEWHMLPLGFLFGLGFDTATEIGLLGIAAIQAAKGMATWDIMVFPLLFTCGMTLIDTTDSIVMTGAYNWAFKEPLRKLWYNLTMTGLSIFIATVIGGIEILGLLQEKFKLSGFFWDQVQELQENLGSAGFIIISIFILCWISSFTIFHKFRKAT</sequence>
<name>A0A318N2F9_9PROT</name>
<dbReference type="AlphaFoldDB" id="A0A318N2F9"/>
<proteinExistence type="inferred from homology"/>
<evidence type="ECO:0000313" key="9">
    <source>
        <dbReference type="EMBL" id="PXZ01546.1"/>
    </source>
</evidence>
<dbReference type="InterPro" id="IPR011541">
    <property type="entry name" value="Ni/Co_transpt_high_affinity"/>
</dbReference>
<feature type="transmembrane region" description="Helical" evidence="8">
    <location>
        <begin position="84"/>
        <end position="111"/>
    </location>
</feature>
<protein>
    <recommendedName>
        <fullName evidence="8">Nickel/cobalt efflux system</fullName>
    </recommendedName>
</protein>
<keyword evidence="10" id="KW-1185">Reference proteome</keyword>
<dbReference type="OrthoDB" id="9776706at2"/>
<dbReference type="PANTHER" id="PTHR31611">
    <property type="entry name" value="HIGH-AFFINITY NICKEL TRANSPORT PROTEIN NIC1"/>
    <property type="match status" value="1"/>
</dbReference>
<evidence type="ECO:0000256" key="4">
    <source>
        <dbReference type="ARBA" id="ARBA00022596"/>
    </source>
</evidence>
<keyword evidence="5 8" id="KW-0812">Transmembrane</keyword>
<evidence type="ECO:0000256" key="1">
    <source>
        <dbReference type="ARBA" id="ARBA00004127"/>
    </source>
</evidence>
<evidence type="ECO:0000256" key="5">
    <source>
        <dbReference type="ARBA" id="ARBA00022692"/>
    </source>
</evidence>
<feature type="transmembrane region" description="Helical" evidence="8">
    <location>
        <begin position="316"/>
        <end position="338"/>
    </location>
</feature>
<dbReference type="GO" id="GO:0012505">
    <property type="term" value="C:endomembrane system"/>
    <property type="evidence" value="ECO:0007669"/>
    <property type="project" value="UniProtKB-SubCell"/>
</dbReference>
<feature type="transmembrane region" description="Helical" evidence="8">
    <location>
        <begin position="20"/>
        <end position="38"/>
    </location>
</feature>
<evidence type="ECO:0000256" key="8">
    <source>
        <dbReference type="RuleBase" id="RU362101"/>
    </source>
</evidence>
<organism evidence="9 10">
    <name type="scientific">Commensalibacter melissae</name>
    <dbReference type="NCBI Taxonomy" id="2070537"/>
    <lineage>
        <taxon>Bacteria</taxon>
        <taxon>Pseudomonadati</taxon>
        <taxon>Pseudomonadota</taxon>
        <taxon>Alphaproteobacteria</taxon>
        <taxon>Acetobacterales</taxon>
        <taxon>Acetobacteraceae</taxon>
    </lineage>
</organism>
<dbReference type="NCBIfam" id="TIGR00802">
    <property type="entry name" value="nico"/>
    <property type="match status" value="1"/>
</dbReference>
<evidence type="ECO:0000313" key="10">
    <source>
        <dbReference type="Proteomes" id="UP000247565"/>
    </source>
</evidence>
<feature type="transmembrane region" description="Helical" evidence="8">
    <location>
        <begin position="44"/>
        <end position="63"/>
    </location>
</feature>
<evidence type="ECO:0000256" key="2">
    <source>
        <dbReference type="ARBA" id="ARBA00010892"/>
    </source>
</evidence>
<feature type="transmembrane region" description="Helical" evidence="8">
    <location>
        <begin position="269"/>
        <end position="296"/>
    </location>
</feature>
<keyword evidence="7 8" id="KW-0472">Membrane</keyword>
<dbReference type="Proteomes" id="UP000247565">
    <property type="component" value="Unassembled WGS sequence"/>
</dbReference>
<dbReference type="GO" id="GO:0015099">
    <property type="term" value="F:nickel cation transmembrane transporter activity"/>
    <property type="evidence" value="ECO:0007669"/>
    <property type="project" value="UniProtKB-UniRule"/>
</dbReference>
<feature type="transmembrane region" description="Helical" evidence="8">
    <location>
        <begin position="197"/>
        <end position="221"/>
    </location>
</feature>
<dbReference type="InterPro" id="IPR004688">
    <property type="entry name" value="Ni/Co_transpt"/>
</dbReference>
<evidence type="ECO:0000256" key="6">
    <source>
        <dbReference type="ARBA" id="ARBA00022989"/>
    </source>
</evidence>
<dbReference type="EMBL" id="QGLT01000001">
    <property type="protein sequence ID" value="PXZ01546.1"/>
    <property type="molecule type" value="Genomic_DNA"/>
</dbReference>
<gene>
    <name evidence="9" type="ORF">DK869_00595</name>
</gene>
<keyword evidence="3 8" id="KW-0813">Transport</keyword>
<dbReference type="Pfam" id="PF03824">
    <property type="entry name" value="NicO"/>
    <property type="match status" value="1"/>
</dbReference>
<comment type="caution">
    <text evidence="9">The sequence shown here is derived from an EMBL/GenBank/DDBJ whole genome shotgun (WGS) entry which is preliminary data.</text>
</comment>
<dbReference type="PANTHER" id="PTHR31611:SF0">
    <property type="entry name" value="HIGH-AFFINITY NICKEL TRANSPORT PROTEIN NIC1"/>
    <property type="match status" value="1"/>
</dbReference>
<feature type="transmembrane region" description="Helical" evidence="8">
    <location>
        <begin position="227"/>
        <end position="248"/>
    </location>
</feature>